<feature type="transmembrane region" description="Helical" evidence="2">
    <location>
        <begin position="183"/>
        <end position="206"/>
    </location>
</feature>
<keyword evidence="2" id="KW-0812">Transmembrane</keyword>
<protein>
    <recommendedName>
        <fullName evidence="4">Urease accessory protein UreH-like transmembrane domain-containing protein</fullName>
    </recommendedName>
</protein>
<gene>
    <name evidence="5" type="ORF">Pla163_12200</name>
</gene>
<feature type="region of interest" description="Disordered" evidence="1">
    <location>
        <begin position="253"/>
        <end position="279"/>
    </location>
</feature>
<feature type="transmembrane region" description="Helical" evidence="2">
    <location>
        <begin position="151"/>
        <end position="171"/>
    </location>
</feature>
<dbReference type="Pfam" id="PF13386">
    <property type="entry name" value="DsbD_2"/>
    <property type="match status" value="1"/>
</dbReference>
<dbReference type="Proteomes" id="UP000319342">
    <property type="component" value="Chromosome"/>
</dbReference>
<keyword evidence="2" id="KW-1133">Transmembrane helix</keyword>
<evidence type="ECO:0000256" key="2">
    <source>
        <dbReference type="SAM" id="Phobius"/>
    </source>
</evidence>
<keyword evidence="3" id="KW-0732">Signal</keyword>
<evidence type="ECO:0000256" key="1">
    <source>
        <dbReference type="SAM" id="MobiDB-lite"/>
    </source>
</evidence>
<reference evidence="5 6" key="1">
    <citation type="submission" date="2019-02" db="EMBL/GenBank/DDBJ databases">
        <title>Deep-cultivation of Planctomycetes and their phenomic and genomic characterization uncovers novel biology.</title>
        <authorList>
            <person name="Wiegand S."/>
            <person name="Jogler M."/>
            <person name="Boedeker C."/>
            <person name="Pinto D."/>
            <person name="Vollmers J."/>
            <person name="Rivas-Marin E."/>
            <person name="Kohn T."/>
            <person name="Peeters S.H."/>
            <person name="Heuer A."/>
            <person name="Rast P."/>
            <person name="Oberbeckmann S."/>
            <person name="Bunk B."/>
            <person name="Jeske O."/>
            <person name="Meyerdierks A."/>
            <person name="Storesund J.E."/>
            <person name="Kallscheuer N."/>
            <person name="Luecker S."/>
            <person name="Lage O.M."/>
            <person name="Pohl T."/>
            <person name="Merkel B.J."/>
            <person name="Hornburger P."/>
            <person name="Mueller R.-W."/>
            <person name="Bruemmer F."/>
            <person name="Labrenz M."/>
            <person name="Spormann A.M."/>
            <person name="Op den Camp H."/>
            <person name="Overmann J."/>
            <person name="Amann R."/>
            <person name="Jetten M.S.M."/>
            <person name="Mascher T."/>
            <person name="Medema M.H."/>
            <person name="Devos D.P."/>
            <person name="Kaster A.-K."/>
            <person name="Ovreas L."/>
            <person name="Rohde M."/>
            <person name="Galperin M.Y."/>
            <person name="Jogler C."/>
        </authorList>
    </citation>
    <scope>NUCLEOTIDE SEQUENCE [LARGE SCALE GENOMIC DNA]</scope>
    <source>
        <strain evidence="5 6">Pla163</strain>
    </source>
</reference>
<keyword evidence="6" id="KW-1185">Reference proteome</keyword>
<evidence type="ECO:0000256" key="3">
    <source>
        <dbReference type="SAM" id="SignalP"/>
    </source>
</evidence>
<dbReference type="EMBL" id="CP036290">
    <property type="protein sequence ID" value="QDU84116.1"/>
    <property type="molecule type" value="Genomic_DNA"/>
</dbReference>
<feature type="signal peptide" evidence="3">
    <location>
        <begin position="1"/>
        <end position="27"/>
    </location>
</feature>
<dbReference type="OrthoDB" id="9800141at2"/>
<sequence length="279" mass="27700" precursor="true">MSTLLLAVVGASLLGSLHCAGMCGAFAAIAMSSRRAGSCSDAGGCGPDLDGTSGRPARAAALQSAYHGGRLLGYVALGLAAGAAGALLDLGGVLAGLSSAAAVLAGATLVIFGGVELARQLGLRFGVWKRLPRPAFLNGLVRRATRTDRPVTRALAMGVCSGLLPCGWLYAFVVTAAGTGGPFTGALVMGAFWIGTVPILAAVGFSSDHLRRAFGSRVQLVASAAILLLGVATLVGRVELDATALARRVEDTAAAQGPSETSSLPDPAATPACCAPDGD</sequence>
<dbReference type="InterPro" id="IPR039447">
    <property type="entry name" value="UreH-like_TM_dom"/>
</dbReference>
<feature type="transmembrane region" description="Helical" evidence="2">
    <location>
        <begin position="218"/>
        <end position="238"/>
    </location>
</feature>
<accession>A0A518CY44</accession>
<organism evidence="5 6">
    <name type="scientific">Rohdeia mirabilis</name>
    <dbReference type="NCBI Taxonomy" id="2528008"/>
    <lineage>
        <taxon>Bacteria</taxon>
        <taxon>Pseudomonadati</taxon>
        <taxon>Planctomycetota</taxon>
        <taxon>Planctomycetia</taxon>
        <taxon>Planctomycetia incertae sedis</taxon>
        <taxon>Rohdeia</taxon>
    </lineage>
</organism>
<feature type="chain" id="PRO_5022207563" description="Urease accessory protein UreH-like transmembrane domain-containing protein" evidence="3">
    <location>
        <begin position="28"/>
        <end position="279"/>
    </location>
</feature>
<evidence type="ECO:0000313" key="6">
    <source>
        <dbReference type="Proteomes" id="UP000319342"/>
    </source>
</evidence>
<name>A0A518CY44_9BACT</name>
<evidence type="ECO:0000259" key="4">
    <source>
        <dbReference type="Pfam" id="PF13386"/>
    </source>
</evidence>
<dbReference type="PANTHER" id="PTHR42208:SF1">
    <property type="entry name" value="HEAVY METAL TRANSPORTER"/>
    <property type="match status" value="1"/>
</dbReference>
<keyword evidence="2" id="KW-0472">Membrane</keyword>
<proteinExistence type="predicted"/>
<feature type="transmembrane region" description="Helical" evidence="2">
    <location>
        <begin position="93"/>
        <end position="115"/>
    </location>
</feature>
<dbReference type="AlphaFoldDB" id="A0A518CY44"/>
<feature type="compositionally biased region" description="Low complexity" evidence="1">
    <location>
        <begin position="265"/>
        <end position="279"/>
    </location>
</feature>
<dbReference type="PANTHER" id="PTHR42208">
    <property type="entry name" value="HEAVY METAL TRANSPORTER-RELATED"/>
    <property type="match status" value="1"/>
</dbReference>
<feature type="domain" description="Urease accessory protein UreH-like transmembrane" evidence="4">
    <location>
        <begin position="11"/>
        <end position="231"/>
    </location>
</feature>
<evidence type="ECO:0000313" key="5">
    <source>
        <dbReference type="EMBL" id="QDU84116.1"/>
    </source>
</evidence>
<dbReference type="RefSeq" id="WP_145185049.1">
    <property type="nucleotide sequence ID" value="NZ_CP036290.1"/>
</dbReference>